<evidence type="ECO:0000256" key="1">
    <source>
        <dbReference type="SAM" id="MobiDB-lite"/>
    </source>
</evidence>
<gene>
    <name evidence="2" type="ORF">KGD84_04125</name>
</gene>
<feature type="region of interest" description="Disordered" evidence="1">
    <location>
        <begin position="301"/>
        <end position="335"/>
    </location>
</feature>
<sequence>MFNSYLTEFAGLPVFEYRPQDTAADPLAVLAALRTPGAYAWRLADDDGSETSKDRGGVGAYFERFAAESAAPEVTALVIGNIQDTINVNDSATVRDALVAQAPRLTGLRSLFFADLTYSDSEVSWLNHGDLGPVLDALPGLERFAVRGTGGMALAVDGHPALRSLVLQGGGLPAELTRRVVAGHYPNLEHLELWIGVPDYGGDTTPEDLAPLLNGEVHTGVRSLGLRNAQYTDRWVRALADSAILERLEELDLSKGTLTDAGARVLLDVPGFRELRRLDLHHHYMSEDMERLVLETFTAAGVETDVSEREEPDDDYDEEDEDEEYDPEDDEDEDWTLRYYPAVGE</sequence>
<name>A0ABX8BMU4_9ACTN</name>
<dbReference type="SUPFAM" id="SSF52047">
    <property type="entry name" value="RNI-like"/>
    <property type="match status" value="1"/>
</dbReference>
<evidence type="ECO:0000313" key="3">
    <source>
        <dbReference type="Proteomes" id="UP000676079"/>
    </source>
</evidence>
<organism evidence="2 3">
    <name type="scientific">Nocardiopsis changdeensis</name>
    <dbReference type="NCBI Taxonomy" id="2831969"/>
    <lineage>
        <taxon>Bacteria</taxon>
        <taxon>Bacillati</taxon>
        <taxon>Actinomycetota</taxon>
        <taxon>Actinomycetes</taxon>
        <taxon>Streptosporangiales</taxon>
        <taxon>Nocardiopsidaceae</taxon>
        <taxon>Nocardiopsis</taxon>
    </lineage>
</organism>
<proteinExistence type="predicted"/>
<dbReference type="EMBL" id="CP074133">
    <property type="protein sequence ID" value="QUX23565.1"/>
    <property type="molecule type" value="Genomic_DNA"/>
</dbReference>
<feature type="compositionally biased region" description="Acidic residues" evidence="1">
    <location>
        <begin position="308"/>
        <end position="334"/>
    </location>
</feature>
<dbReference type="Gene3D" id="3.80.10.10">
    <property type="entry name" value="Ribonuclease Inhibitor"/>
    <property type="match status" value="1"/>
</dbReference>
<dbReference type="InterPro" id="IPR047722">
    <property type="entry name" value="STM4015-like"/>
</dbReference>
<evidence type="ECO:0000313" key="2">
    <source>
        <dbReference type="EMBL" id="QUX23565.1"/>
    </source>
</evidence>
<dbReference type="InterPro" id="IPR032675">
    <property type="entry name" value="LRR_dom_sf"/>
</dbReference>
<dbReference type="RefSeq" id="WP_220564788.1">
    <property type="nucleotide sequence ID" value="NZ_CP074133.1"/>
</dbReference>
<dbReference type="Proteomes" id="UP000676079">
    <property type="component" value="Chromosome"/>
</dbReference>
<dbReference type="NCBIfam" id="NF038076">
    <property type="entry name" value="fam_STM4015"/>
    <property type="match status" value="1"/>
</dbReference>
<reference evidence="2 3" key="1">
    <citation type="submission" date="2021-05" db="EMBL/GenBank/DDBJ databases">
        <title>Direct Submission.</title>
        <authorList>
            <person name="Li K."/>
            <person name="Gao J."/>
        </authorList>
    </citation>
    <scope>NUCLEOTIDE SEQUENCE [LARGE SCALE GENOMIC DNA]</scope>
    <source>
        <strain evidence="2 3">Mg02</strain>
    </source>
</reference>
<protein>
    <submittedName>
        <fullName evidence="2">STM4015 family protein</fullName>
    </submittedName>
</protein>
<keyword evidence="3" id="KW-1185">Reference proteome</keyword>
<accession>A0ABX8BMU4</accession>